<evidence type="ECO:0000256" key="14">
    <source>
        <dbReference type="ARBA" id="ARBA00030672"/>
    </source>
</evidence>
<dbReference type="InterPro" id="IPR040050">
    <property type="entry name" value="ZNF830-like"/>
</dbReference>
<keyword evidence="5" id="KW-0217">Developmental protein</keyword>
<accession>A0A7J7IW81</accession>
<evidence type="ECO:0000256" key="3">
    <source>
        <dbReference type="ARBA" id="ARBA00017358"/>
    </source>
</evidence>
<dbReference type="GO" id="GO:0003676">
    <property type="term" value="F:nucleic acid binding"/>
    <property type="evidence" value="ECO:0007669"/>
    <property type="project" value="InterPro"/>
</dbReference>
<reference evidence="17" key="1">
    <citation type="submission" date="2020-06" db="EMBL/GenBank/DDBJ databases">
        <title>Draft genome of Bugula neritina, a colonial animal packing powerful symbionts and potential medicines.</title>
        <authorList>
            <person name="Rayko M."/>
        </authorList>
    </citation>
    <scope>NUCLEOTIDE SEQUENCE [LARGE SCALE GENOMIC DNA]</scope>
    <source>
        <strain evidence="17">Kwan_BN1</strain>
    </source>
</reference>
<dbReference type="Proteomes" id="UP000593567">
    <property type="component" value="Unassembled WGS sequence"/>
</dbReference>
<dbReference type="GO" id="GO:0033260">
    <property type="term" value="P:nuclear DNA replication"/>
    <property type="evidence" value="ECO:0007669"/>
    <property type="project" value="TreeGrafter"/>
</dbReference>
<name>A0A7J7IW81_BUGNE</name>
<evidence type="ECO:0000256" key="5">
    <source>
        <dbReference type="ARBA" id="ARBA00022473"/>
    </source>
</evidence>
<dbReference type="Pfam" id="PF23406">
    <property type="entry name" value="ZNF380_CC"/>
    <property type="match status" value="1"/>
</dbReference>
<feature type="compositionally biased region" description="Polar residues" evidence="15">
    <location>
        <begin position="141"/>
        <end position="151"/>
    </location>
</feature>
<evidence type="ECO:0000256" key="2">
    <source>
        <dbReference type="ARBA" id="ARBA00004324"/>
    </source>
</evidence>
<evidence type="ECO:0000256" key="6">
    <source>
        <dbReference type="ARBA" id="ARBA00022618"/>
    </source>
</evidence>
<feature type="region of interest" description="Disordered" evidence="15">
    <location>
        <begin position="92"/>
        <end position="159"/>
    </location>
</feature>
<evidence type="ECO:0000256" key="8">
    <source>
        <dbReference type="ARBA" id="ARBA00022771"/>
    </source>
</evidence>
<keyword evidence="6" id="KW-0132">Cell division</keyword>
<dbReference type="InterPro" id="IPR059039">
    <property type="entry name" value="ZNF380_CC"/>
</dbReference>
<dbReference type="GO" id="GO:0033314">
    <property type="term" value="P:mitotic DNA replication checkpoint signaling"/>
    <property type="evidence" value="ECO:0007669"/>
    <property type="project" value="TreeGrafter"/>
</dbReference>
<evidence type="ECO:0000256" key="1">
    <source>
        <dbReference type="ARBA" id="ARBA00004286"/>
    </source>
</evidence>
<dbReference type="InterPro" id="IPR036236">
    <property type="entry name" value="Znf_C2H2_sf"/>
</dbReference>
<gene>
    <name evidence="17" type="ORF">EB796_024004</name>
</gene>
<sequence length="478" mass="53924">MPKKGVSKDDLKRLMKNITTHGTITHPLAKYPFILSKTMLIFNLGHLICTICNCQVKSDRLWNPHLLSRSHKERASQPTTKQTAVDLATLSSKRKLDSSESPASKKLKETKQKPKGILKNAVPLAGYSSSDEDSVNESDNIATSKKPSTDCSPAPSGDLPADFFDNAPAAASVDIEGDGTEQMDTKPDAELPEGFFDDPVADAKARNVEYVDKDEFEWEKFQSEIKQETHISEQITADDDFVATEERHIEEIDEQLAQWSRVNNIVQRKEELMKHKMEVDDTQEDSSSDTDDLEFNQFLNWRSKKLKISQSITYTFTMKQTSRSFILSIFILMLVTFGEALEVFIKINGEFVPIPGDYKLIKNNRVSKRIKRTTMADESRPVIIDGEQKFVPLSTVFEMYSSLGTHEARKQAFAPDNEGFGDCTVYETIAWPARCYSVGNRDTNSISLCRSKSRGITEIKTGGCINNDRSDFFDYIGR</sequence>
<comment type="caution">
    <text evidence="17">The sequence shown here is derived from an EMBL/GenBank/DDBJ whole genome shotgun (WGS) entry which is preliminary data.</text>
</comment>
<protein>
    <recommendedName>
        <fullName evidence="3">Zinc finger protein 830</fullName>
    </recommendedName>
    <alternativeName>
        <fullName evidence="14">Coiled-coil domain-containing protein 16</fullName>
    </alternativeName>
</protein>
<dbReference type="AlphaFoldDB" id="A0A7J7IW81"/>
<dbReference type="GO" id="GO:0008270">
    <property type="term" value="F:zinc ion binding"/>
    <property type="evidence" value="ECO:0007669"/>
    <property type="project" value="UniProtKB-KW"/>
</dbReference>
<evidence type="ECO:0000256" key="10">
    <source>
        <dbReference type="ARBA" id="ARBA00022833"/>
    </source>
</evidence>
<evidence type="ECO:0000259" key="16">
    <source>
        <dbReference type="Pfam" id="PF23406"/>
    </source>
</evidence>
<evidence type="ECO:0000313" key="17">
    <source>
        <dbReference type="EMBL" id="KAF6017674.1"/>
    </source>
</evidence>
<keyword evidence="9" id="KW-0498">Mitosis</keyword>
<dbReference type="OrthoDB" id="77607at2759"/>
<keyword evidence="12" id="KW-0539">Nucleus</keyword>
<comment type="subcellular location">
    <subcellularLocation>
        <location evidence="1">Chromosome</location>
    </subcellularLocation>
    <subcellularLocation>
        <location evidence="2">Nucleus speckle</location>
    </subcellularLocation>
</comment>
<evidence type="ECO:0000256" key="15">
    <source>
        <dbReference type="SAM" id="MobiDB-lite"/>
    </source>
</evidence>
<dbReference type="EMBL" id="VXIV02003367">
    <property type="protein sequence ID" value="KAF6017674.1"/>
    <property type="molecule type" value="Genomic_DNA"/>
</dbReference>
<keyword evidence="11" id="KW-0175">Coiled coil</keyword>
<keyword evidence="13" id="KW-0131">Cell cycle</keyword>
<organism evidence="17 18">
    <name type="scientific">Bugula neritina</name>
    <name type="common">Brown bryozoan</name>
    <name type="synonym">Sertularia neritina</name>
    <dbReference type="NCBI Taxonomy" id="10212"/>
    <lineage>
        <taxon>Eukaryota</taxon>
        <taxon>Metazoa</taxon>
        <taxon>Spiralia</taxon>
        <taxon>Lophotrochozoa</taxon>
        <taxon>Bryozoa</taxon>
        <taxon>Gymnolaemata</taxon>
        <taxon>Cheilostomatida</taxon>
        <taxon>Flustrina</taxon>
        <taxon>Buguloidea</taxon>
        <taxon>Bugulidae</taxon>
        <taxon>Bugula</taxon>
    </lineage>
</organism>
<dbReference type="PANTHER" id="PTHR13278">
    <property type="entry name" value="ZINC FINGER PROTEIN 830"/>
    <property type="match status" value="1"/>
</dbReference>
<proteinExistence type="predicted"/>
<evidence type="ECO:0000313" key="18">
    <source>
        <dbReference type="Proteomes" id="UP000593567"/>
    </source>
</evidence>
<feature type="domain" description="ZNF380 coiled-coil" evidence="16">
    <location>
        <begin position="191"/>
        <end position="271"/>
    </location>
</feature>
<dbReference type="GO" id="GO:0005681">
    <property type="term" value="C:spliceosomal complex"/>
    <property type="evidence" value="ECO:0007669"/>
    <property type="project" value="InterPro"/>
</dbReference>
<evidence type="ECO:0000256" key="9">
    <source>
        <dbReference type="ARBA" id="ARBA00022776"/>
    </source>
</evidence>
<keyword evidence="4" id="KW-0158">Chromosome</keyword>
<dbReference type="GO" id="GO:0044773">
    <property type="term" value="P:mitotic DNA damage checkpoint signaling"/>
    <property type="evidence" value="ECO:0007669"/>
    <property type="project" value="TreeGrafter"/>
</dbReference>
<keyword evidence="8" id="KW-0863">Zinc-finger</keyword>
<keyword evidence="7" id="KW-0479">Metal-binding</keyword>
<dbReference type="SUPFAM" id="SSF57667">
    <property type="entry name" value="beta-beta-alpha zinc fingers"/>
    <property type="match status" value="1"/>
</dbReference>
<keyword evidence="18" id="KW-1185">Reference proteome</keyword>
<dbReference type="PANTHER" id="PTHR13278:SF0">
    <property type="entry name" value="ZINC FINGER PROTEIN 830"/>
    <property type="match status" value="1"/>
</dbReference>
<keyword evidence="10" id="KW-0862">Zinc</keyword>
<evidence type="ECO:0000256" key="12">
    <source>
        <dbReference type="ARBA" id="ARBA00023242"/>
    </source>
</evidence>
<evidence type="ECO:0000256" key="13">
    <source>
        <dbReference type="ARBA" id="ARBA00023306"/>
    </source>
</evidence>
<evidence type="ECO:0000256" key="4">
    <source>
        <dbReference type="ARBA" id="ARBA00022454"/>
    </source>
</evidence>
<evidence type="ECO:0000256" key="7">
    <source>
        <dbReference type="ARBA" id="ARBA00022723"/>
    </source>
</evidence>
<evidence type="ECO:0000256" key="11">
    <source>
        <dbReference type="ARBA" id="ARBA00023054"/>
    </source>
</evidence>